<evidence type="ECO:0000259" key="6">
    <source>
        <dbReference type="PROSITE" id="PS51736"/>
    </source>
</evidence>
<keyword evidence="2" id="KW-0229">DNA integration</keyword>
<dbReference type="InterPro" id="IPR036162">
    <property type="entry name" value="Resolvase-like_N_sf"/>
</dbReference>
<dbReference type="Pfam" id="PF02796">
    <property type="entry name" value="HTH_7"/>
    <property type="match status" value="1"/>
</dbReference>
<evidence type="ECO:0000256" key="4">
    <source>
        <dbReference type="ARBA" id="ARBA00023172"/>
    </source>
</evidence>
<dbReference type="AlphaFoldDB" id="A0A0D1EG05"/>
<dbReference type="CDD" id="cd03768">
    <property type="entry name" value="SR_ResInv"/>
    <property type="match status" value="1"/>
</dbReference>
<dbReference type="InterPro" id="IPR009057">
    <property type="entry name" value="Homeodomain-like_sf"/>
</dbReference>
<protein>
    <submittedName>
        <fullName evidence="7">Hin_4 protein</fullName>
    </submittedName>
</protein>
<sequence length="193" mass="21519">MTTTRIGYARCSTDKQDLTAQREALIALGVEPERIYTDHGLTGRTRARPGLDQALAAVREGDTLVVTKLDRLARSAPDARTIADGLAERGVRLALGATVYDPADPMGKMFFNILATFAEFESDLIRTRTREGMKIARAKGKLRGKKPKLSEKQHRELRRMYDTGDYSISDLADVFAVSRPTIYRTLQRTESAK</sequence>
<accession>A0A0D1EG05</accession>
<evidence type="ECO:0000256" key="2">
    <source>
        <dbReference type="ARBA" id="ARBA00022908"/>
    </source>
</evidence>
<name>A0A0D1EG05_9RHOB</name>
<dbReference type="PATRIC" id="fig|935700.4.peg.3621"/>
<feature type="active site" description="O-(5'-phospho-DNA)-serine intermediate" evidence="5">
    <location>
        <position position="12"/>
    </location>
</feature>
<dbReference type="InterPro" id="IPR006120">
    <property type="entry name" value="Resolvase_HTH_dom"/>
</dbReference>
<dbReference type="GO" id="GO:0003677">
    <property type="term" value="F:DNA binding"/>
    <property type="evidence" value="ECO:0007669"/>
    <property type="project" value="UniProtKB-KW"/>
</dbReference>
<dbReference type="InterPro" id="IPR006118">
    <property type="entry name" value="Recombinase_CS"/>
</dbReference>
<comment type="similarity">
    <text evidence="1">Belongs to the site-specific recombinase resolvase family.</text>
</comment>
<evidence type="ECO:0000256" key="1">
    <source>
        <dbReference type="ARBA" id="ARBA00009913"/>
    </source>
</evidence>
<dbReference type="InterPro" id="IPR006119">
    <property type="entry name" value="Resolv_N"/>
</dbReference>
<dbReference type="SUPFAM" id="SSF46689">
    <property type="entry name" value="Homeodomain-like"/>
    <property type="match status" value="1"/>
</dbReference>
<evidence type="ECO:0000256" key="5">
    <source>
        <dbReference type="PIRSR" id="PIRSR606118-50"/>
    </source>
</evidence>
<feature type="domain" description="Resolvase/invertase-type recombinase catalytic" evidence="6">
    <location>
        <begin position="4"/>
        <end position="140"/>
    </location>
</feature>
<dbReference type="SUPFAM" id="SSF53041">
    <property type="entry name" value="Resolvase-like"/>
    <property type="match status" value="1"/>
</dbReference>
<dbReference type="Gene3D" id="1.10.10.60">
    <property type="entry name" value="Homeodomain-like"/>
    <property type="match status" value="1"/>
</dbReference>
<dbReference type="EMBL" id="JYFE01000063">
    <property type="protein sequence ID" value="KIT14775.1"/>
    <property type="molecule type" value="Genomic_DNA"/>
</dbReference>
<reference evidence="7 8" key="1">
    <citation type="submission" date="2015-02" db="EMBL/GenBank/DDBJ databases">
        <title>Genome Sequence of Jannaschia aquimarina DSM28248, a member of the Roseobacter clade.</title>
        <authorList>
            <person name="Voget S."/>
            <person name="Daniel R."/>
        </authorList>
    </citation>
    <scope>NUCLEOTIDE SEQUENCE [LARGE SCALE GENOMIC DNA]</scope>
    <source>
        <strain evidence="7 8">GSW-M26</strain>
    </source>
</reference>
<dbReference type="PANTHER" id="PTHR30461">
    <property type="entry name" value="DNA-INVERTASE FROM LAMBDOID PROPHAGE"/>
    <property type="match status" value="1"/>
</dbReference>
<dbReference type="SMART" id="SM00857">
    <property type="entry name" value="Resolvase"/>
    <property type="match status" value="1"/>
</dbReference>
<organism evidence="7 8">
    <name type="scientific">Jannaschia aquimarina</name>
    <dbReference type="NCBI Taxonomy" id="935700"/>
    <lineage>
        <taxon>Bacteria</taxon>
        <taxon>Pseudomonadati</taxon>
        <taxon>Pseudomonadota</taxon>
        <taxon>Alphaproteobacteria</taxon>
        <taxon>Rhodobacterales</taxon>
        <taxon>Roseobacteraceae</taxon>
        <taxon>Jannaschia</taxon>
    </lineage>
</organism>
<keyword evidence="3" id="KW-0238">DNA-binding</keyword>
<dbReference type="PANTHER" id="PTHR30461:SF2">
    <property type="entry name" value="SERINE RECOMBINASE PINE-RELATED"/>
    <property type="match status" value="1"/>
</dbReference>
<dbReference type="OrthoDB" id="2290206at2"/>
<dbReference type="PROSITE" id="PS00398">
    <property type="entry name" value="RECOMBINASES_2"/>
    <property type="match status" value="1"/>
</dbReference>
<dbReference type="CDD" id="cd00569">
    <property type="entry name" value="HTH_Hin_like"/>
    <property type="match status" value="1"/>
</dbReference>
<dbReference type="PROSITE" id="PS51736">
    <property type="entry name" value="RECOMBINASES_3"/>
    <property type="match status" value="1"/>
</dbReference>
<keyword evidence="8" id="KW-1185">Reference proteome</keyword>
<dbReference type="Pfam" id="PF00239">
    <property type="entry name" value="Resolvase"/>
    <property type="match status" value="1"/>
</dbReference>
<comment type="caution">
    <text evidence="7">The sequence shown here is derived from an EMBL/GenBank/DDBJ whole genome shotgun (WGS) entry which is preliminary data.</text>
</comment>
<proteinExistence type="inferred from homology"/>
<gene>
    <name evidence="7" type="primary">hin_4</name>
    <name evidence="7" type="ORF">jaqu_35130</name>
</gene>
<evidence type="ECO:0000313" key="8">
    <source>
        <dbReference type="Proteomes" id="UP000032232"/>
    </source>
</evidence>
<keyword evidence="4" id="KW-0233">DNA recombination</keyword>
<dbReference type="Proteomes" id="UP000032232">
    <property type="component" value="Unassembled WGS sequence"/>
</dbReference>
<dbReference type="STRING" id="935700.jaqu_35130"/>
<dbReference type="RefSeq" id="WP_043920283.1">
    <property type="nucleotide sequence ID" value="NZ_JYFE01000063.1"/>
</dbReference>
<dbReference type="GO" id="GO:0015074">
    <property type="term" value="P:DNA integration"/>
    <property type="evidence" value="ECO:0007669"/>
    <property type="project" value="UniProtKB-KW"/>
</dbReference>
<evidence type="ECO:0000313" key="7">
    <source>
        <dbReference type="EMBL" id="KIT14775.1"/>
    </source>
</evidence>
<dbReference type="InterPro" id="IPR050639">
    <property type="entry name" value="SSR_resolvase"/>
</dbReference>
<evidence type="ECO:0000256" key="3">
    <source>
        <dbReference type="ARBA" id="ARBA00023125"/>
    </source>
</evidence>
<dbReference type="Gene3D" id="3.40.50.1390">
    <property type="entry name" value="Resolvase, N-terminal catalytic domain"/>
    <property type="match status" value="1"/>
</dbReference>
<dbReference type="GO" id="GO:0000150">
    <property type="term" value="F:DNA strand exchange activity"/>
    <property type="evidence" value="ECO:0007669"/>
    <property type="project" value="InterPro"/>
</dbReference>